<sequence>MEFLGILTDFGSIWSLLVSFRVQWELGFGFDGGFGCLMVVVSRDGAGLVVLDFGAVKVDEGDVGGDGCYGSGSRGVM</sequence>
<dbReference type="EMBL" id="JBBPBM010000013">
    <property type="protein sequence ID" value="KAK8562233.1"/>
    <property type="molecule type" value="Genomic_DNA"/>
</dbReference>
<evidence type="ECO:0000313" key="1">
    <source>
        <dbReference type="EMBL" id="KAK8562233.1"/>
    </source>
</evidence>
<dbReference type="Proteomes" id="UP001472677">
    <property type="component" value="Unassembled WGS sequence"/>
</dbReference>
<evidence type="ECO:0000313" key="2">
    <source>
        <dbReference type="Proteomes" id="UP001472677"/>
    </source>
</evidence>
<keyword evidence="2" id="KW-1185">Reference proteome</keyword>
<organism evidence="1 2">
    <name type="scientific">Hibiscus sabdariffa</name>
    <name type="common">roselle</name>
    <dbReference type="NCBI Taxonomy" id="183260"/>
    <lineage>
        <taxon>Eukaryota</taxon>
        <taxon>Viridiplantae</taxon>
        <taxon>Streptophyta</taxon>
        <taxon>Embryophyta</taxon>
        <taxon>Tracheophyta</taxon>
        <taxon>Spermatophyta</taxon>
        <taxon>Magnoliopsida</taxon>
        <taxon>eudicotyledons</taxon>
        <taxon>Gunneridae</taxon>
        <taxon>Pentapetalae</taxon>
        <taxon>rosids</taxon>
        <taxon>malvids</taxon>
        <taxon>Malvales</taxon>
        <taxon>Malvaceae</taxon>
        <taxon>Malvoideae</taxon>
        <taxon>Hibiscus</taxon>
    </lineage>
</organism>
<comment type="caution">
    <text evidence="1">The sequence shown here is derived from an EMBL/GenBank/DDBJ whole genome shotgun (WGS) entry which is preliminary data.</text>
</comment>
<reference evidence="1 2" key="1">
    <citation type="journal article" date="2024" name="G3 (Bethesda)">
        <title>Genome assembly of Hibiscus sabdariffa L. provides insights into metabolisms of medicinal natural products.</title>
        <authorList>
            <person name="Kim T."/>
        </authorList>
    </citation>
    <scope>NUCLEOTIDE SEQUENCE [LARGE SCALE GENOMIC DNA]</scope>
    <source>
        <strain evidence="1">TK-2024</strain>
        <tissue evidence="1">Old leaves</tissue>
    </source>
</reference>
<gene>
    <name evidence="1" type="ORF">V6N12_049279</name>
</gene>
<accession>A0ABR2EL84</accession>
<name>A0ABR2EL84_9ROSI</name>
<protein>
    <recommendedName>
        <fullName evidence="3">Transmembrane protein</fullName>
    </recommendedName>
</protein>
<evidence type="ECO:0008006" key="3">
    <source>
        <dbReference type="Google" id="ProtNLM"/>
    </source>
</evidence>
<proteinExistence type="predicted"/>